<proteinExistence type="predicted"/>
<evidence type="ECO:0000313" key="2">
    <source>
        <dbReference type="Proteomes" id="UP000245125"/>
    </source>
</evidence>
<sequence>MPGCQVRTILGSLPSLYRTNSIPGINTAKGVQKQNSSKSRAKDIQRKRLASLAEAIIMQSLDDLWSPSQKGKSIAFFTGDGFDICASMAGMRIIDRIELFCILRKLNRKMFGSRHARKVRTAIKND</sequence>
<dbReference type="EMBL" id="OUUY01000103">
    <property type="protein sequence ID" value="SPQ01452.1"/>
    <property type="molecule type" value="Genomic_DNA"/>
</dbReference>
<dbReference type="Proteomes" id="UP000245125">
    <property type="component" value="Unassembled WGS sequence"/>
</dbReference>
<gene>
    <name evidence="1" type="ORF">NBG4_550013</name>
</gene>
<reference evidence="2" key="1">
    <citation type="submission" date="2018-03" db="EMBL/GenBank/DDBJ databases">
        <authorList>
            <person name="Zecchin S."/>
        </authorList>
    </citation>
    <scope>NUCLEOTIDE SEQUENCE [LARGE SCALE GENOMIC DNA]</scope>
</reference>
<name>A0A2U3QJ60_9BACT</name>
<protein>
    <submittedName>
        <fullName evidence="1">Uncharacterized protein</fullName>
    </submittedName>
</protein>
<dbReference type="AlphaFoldDB" id="A0A2U3QJ60"/>
<accession>A0A2U3QJ60</accession>
<keyword evidence="2" id="KW-1185">Reference proteome</keyword>
<evidence type="ECO:0000313" key="1">
    <source>
        <dbReference type="EMBL" id="SPQ01452.1"/>
    </source>
</evidence>
<organism evidence="1 2">
    <name type="scientific">Candidatus Sulfobium mesophilum</name>
    <dbReference type="NCBI Taxonomy" id="2016548"/>
    <lineage>
        <taxon>Bacteria</taxon>
        <taxon>Pseudomonadati</taxon>
        <taxon>Nitrospirota</taxon>
        <taxon>Nitrospiria</taxon>
        <taxon>Nitrospirales</taxon>
        <taxon>Nitrospiraceae</taxon>
        <taxon>Candidatus Sulfobium</taxon>
    </lineage>
</organism>